<reference evidence="1 2" key="1">
    <citation type="submission" date="2017-04" db="EMBL/GenBank/DDBJ databases">
        <authorList>
            <person name="Afonso C.L."/>
            <person name="Miller P.J."/>
            <person name="Scott M.A."/>
            <person name="Spackman E."/>
            <person name="Goraichik I."/>
            <person name="Dimitrov K.M."/>
            <person name="Suarez D.L."/>
            <person name="Swayne D.E."/>
        </authorList>
    </citation>
    <scope>NUCLEOTIDE SEQUENCE [LARGE SCALE GENOMIC DNA]</scope>
    <source>
        <strain evidence="1 2">CGMCC 1.10972</strain>
    </source>
</reference>
<dbReference type="STRING" id="937218.SAMN06297251_10187"/>
<dbReference type="AlphaFoldDB" id="A0A1W1Y9J0"/>
<dbReference type="Proteomes" id="UP000192656">
    <property type="component" value="Unassembled WGS sequence"/>
</dbReference>
<keyword evidence="2" id="KW-1185">Reference proteome</keyword>
<accession>A0A1W1Y9J0</accession>
<dbReference type="InterPro" id="IPR008651">
    <property type="entry name" value="Uncharacterised_HicB"/>
</dbReference>
<gene>
    <name evidence="1" type="ORF">SAMN06297251_10187</name>
</gene>
<dbReference type="InterPro" id="IPR010985">
    <property type="entry name" value="Ribbon_hlx_hlx"/>
</dbReference>
<dbReference type="InterPro" id="IPR035069">
    <property type="entry name" value="TTHA1013/TTHA0281-like"/>
</dbReference>
<protein>
    <submittedName>
        <fullName evidence="1">Predicted nuclease of the RNAse H fold, HicB family</fullName>
    </submittedName>
</protein>
<dbReference type="SUPFAM" id="SSF143100">
    <property type="entry name" value="TTHA1013/TTHA0281-like"/>
    <property type="match status" value="1"/>
</dbReference>
<name>A0A1W1Y9J0_9HYPH</name>
<organism evidence="1 2">
    <name type="scientific">Fulvimarina manganoxydans</name>
    <dbReference type="NCBI Taxonomy" id="937218"/>
    <lineage>
        <taxon>Bacteria</taxon>
        <taxon>Pseudomonadati</taxon>
        <taxon>Pseudomonadota</taxon>
        <taxon>Alphaproteobacteria</taxon>
        <taxon>Hyphomicrobiales</taxon>
        <taxon>Aurantimonadaceae</taxon>
        <taxon>Fulvimarina</taxon>
    </lineage>
</organism>
<evidence type="ECO:0000313" key="1">
    <source>
        <dbReference type="EMBL" id="SMC32813.1"/>
    </source>
</evidence>
<evidence type="ECO:0000313" key="2">
    <source>
        <dbReference type="Proteomes" id="UP000192656"/>
    </source>
</evidence>
<dbReference type="SUPFAM" id="SSF47598">
    <property type="entry name" value="Ribbon-helix-helix"/>
    <property type="match status" value="1"/>
</dbReference>
<dbReference type="GO" id="GO:0006355">
    <property type="term" value="P:regulation of DNA-templated transcription"/>
    <property type="evidence" value="ECO:0007669"/>
    <property type="project" value="InterPro"/>
</dbReference>
<dbReference type="EMBL" id="FWXR01000001">
    <property type="protein sequence ID" value="SMC32813.1"/>
    <property type="molecule type" value="Genomic_DNA"/>
</dbReference>
<dbReference type="Pfam" id="PF05534">
    <property type="entry name" value="HicB"/>
    <property type="match status" value="1"/>
</dbReference>
<sequence>MDIEGHKAVVTFDSEIGMFRGEFIGLTGGADFYATSVDGLREEGRLSLETYLEMCAEEGIEPFRQFSGRFNVRIDAGLHKAAVSAAKAQAKSLNEWVGDAIQRATREG</sequence>
<proteinExistence type="predicted"/>